<dbReference type="AlphaFoldDB" id="A0A0S7XQK2"/>
<evidence type="ECO:0008006" key="3">
    <source>
        <dbReference type="Google" id="ProtNLM"/>
    </source>
</evidence>
<dbReference type="Proteomes" id="UP000052020">
    <property type="component" value="Unassembled WGS sequence"/>
</dbReference>
<gene>
    <name evidence="1" type="ORF">AMK68_00595</name>
</gene>
<proteinExistence type="predicted"/>
<comment type="caution">
    <text evidence="1">The sequence shown here is derived from an EMBL/GenBank/DDBJ whole genome shotgun (WGS) entry which is preliminary data.</text>
</comment>
<dbReference type="Gene3D" id="2.60.120.560">
    <property type="entry name" value="Exo-inulinase, domain 1"/>
    <property type="match status" value="4"/>
</dbReference>
<name>A0A0S7XQK2_9BACT</name>
<sequence length="1270" mass="138951">MLGRRTYTAALAAAIAALLACGGIGWAEAPRGEILEPTGANEFDVIATLTAEPQWTAGAQFEVKIDDQDPERGYLVRVEKGRATVLKRNGRSAKPIGVSGPVSFPEGEHRLSVKRRETRLLVLVDGQIAARAYDHAYGGGEVSYSISGEGLNFSKVRYQPIDDIYFAEDFVRTSSELAPWEPMLGSWRLGYLRVSSSRAANAFWCVGQADGVALTVTGHPFWDNYSVQAAVRPTKNCGAIGLAFCCQDAKNYLAFRWTADQPDQPGKREIVQVVDGKTRILASAPGGFTPSEYQWYRLRVNVSEGAAVGLVDGITVVYAPLEGPGEGKVGLYAVHSDGSYFDDVLVRSYQTVCEDFEPETFAAWERRGKWSLEAGDPPIEKAAGEATAFYGFPHWADYQYMVDVLPGNGRPVGVYFNRQGPDDYYLYRSSSAGQELVRVLNGHAEKVDSAKASLSANHWHTIQVRSLGGHVRLAVDGEPILEDYGDGSEAGGVGLYVGPKSVAKFRRLRMYFAEEPAPDERIPERFKVDPHMREWATAAGDWLNPNPAAPGEFWRRGDFYDDLVVEFPIEEIREQIGSATVALAADGKTLASGYRVIVNHAEGADHVTVQLYRESKLVREAKGPLPAEGETTLITRVERRGKFVAVNIADEPVLRYADSQPLIGSRVGFTTDQLYARINEVIVTGSNQLEHTFNVAPVYWMVRGGVWGVQPRYGCDPRWSFYGGYSKGIASVWHKRPVKGDVTFDVYAAIKMDLPGGDDYGARWRDINLTICSDGEHLNSGYTLIYGGWHNSYTRLLRCNEVVAETNKVLVPNKDQAHREWMHVTLEKKGQHIVAYVGNQVVFEYTDPQPLEGEYCAIWTRDNGIMVARANLYYQHAQARQQPFSGYSEPELPARTPARYPLTISSSTHPTIANDFEVGLGQVGPRGSDLAAHLGLVDTEPASGHYCLAAINACPAGDFAINLRSTIFDAARLSRLSFDYRFPKDARINLYLQTGDRETYAILMTGKESAEHPTIGKVTGAVADGAWHHAQIDLAQCLAAKIDKPPYKMRALWLASRSAAPDLRWYGFGSIPGGTRLYLDNFALRGAGDRTVTFEWSALPGEVARPAIPAEVLTELEAIIREGGAIEIPEGLGDDLGAAAIELPDIAGGAEVAADGRVVHIRVARPEGEAPRAVAVPIVDGGELDTRLIKIDEISSGTAIGIPPPPPVEIVGYSYVFDQKPDTEAPEKSKGSGTSATFTADRPGLWYLHLRGQAKDGTWGDTCHLGVLVE</sequence>
<protein>
    <recommendedName>
        <fullName evidence="3">3-keto-disaccharide hydrolase domain-containing protein</fullName>
    </recommendedName>
</protein>
<evidence type="ECO:0000313" key="2">
    <source>
        <dbReference type="Proteomes" id="UP000052020"/>
    </source>
</evidence>
<dbReference type="PROSITE" id="PS51257">
    <property type="entry name" value="PROKAR_LIPOPROTEIN"/>
    <property type="match status" value="1"/>
</dbReference>
<evidence type="ECO:0000313" key="1">
    <source>
        <dbReference type="EMBL" id="KPJ64781.1"/>
    </source>
</evidence>
<dbReference type="EMBL" id="LIZY01000007">
    <property type="protein sequence ID" value="KPJ64781.1"/>
    <property type="molecule type" value="Genomic_DNA"/>
</dbReference>
<organism evidence="1 2">
    <name type="scientific">candidate division KD3-62 bacterium DG_56</name>
    <dbReference type="NCBI Taxonomy" id="1704032"/>
    <lineage>
        <taxon>Bacteria</taxon>
        <taxon>candidate division KD3-62</taxon>
    </lineage>
</organism>
<accession>A0A0S7XQK2</accession>
<reference evidence="1 2" key="1">
    <citation type="journal article" date="2015" name="Microbiome">
        <title>Genomic resolution of linkages in carbon, nitrogen, and sulfur cycling among widespread estuary sediment bacteria.</title>
        <authorList>
            <person name="Baker B.J."/>
            <person name="Lazar C.S."/>
            <person name="Teske A.P."/>
            <person name="Dick G.J."/>
        </authorList>
    </citation>
    <scope>NUCLEOTIDE SEQUENCE [LARGE SCALE GENOMIC DNA]</scope>
    <source>
        <strain evidence="1">DG_56</strain>
    </source>
</reference>